<dbReference type="SMART" id="SM00900">
    <property type="entry name" value="FMN_bind"/>
    <property type="match status" value="1"/>
</dbReference>
<dbReference type="Proteomes" id="UP000664163">
    <property type="component" value="Unassembled WGS sequence"/>
</dbReference>
<evidence type="ECO:0000256" key="1">
    <source>
        <dbReference type="SAM" id="MobiDB-lite"/>
    </source>
</evidence>
<name>A0ABS3F005_9FLAO</name>
<reference evidence="3 4" key="1">
    <citation type="submission" date="2021-03" db="EMBL/GenBank/DDBJ databases">
        <title>Muricauda sp. CAU 1631 isolated from Incheon.</title>
        <authorList>
            <person name="Kim W."/>
        </authorList>
    </citation>
    <scope>NUCLEOTIDE SEQUENCE [LARGE SCALE GENOMIC DNA]</scope>
    <source>
        <strain evidence="3 4">CAU 1631</strain>
    </source>
</reference>
<feature type="region of interest" description="Disordered" evidence="1">
    <location>
        <begin position="20"/>
        <end position="42"/>
    </location>
</feature>
<organism evidence="3 4">
    <name type="scientific">[Muricauda] lutisoli</name>
    <dbReference type="NCBI Taxonomy" id="2816035"/>
    <lineage>
        <taxon>Bacteria</taxon>
        <taxon>Pseudomonadati</taxon>
        <taxon>Bacteroidota</taxon>
        <taxon>Flavobacteriia</taxon>
        <taxon>Flavobacteriales</taxon>
        <taxon>Flavobacteriaceae</taxon>
        <taxon>Allomuricauda</taxon>
    </lineage>
</organism>
<protein>
    <submittedName>
        <fullName evidence="3">FMN-binding protein</fullName>
    </submittedName>
</protein>
<feature type="domain" description="FMN-binding" evidence="2">
    <location>
        <begin position="118"/>
        <end position="215"/>
    </location>
</feature>
<dbReference type="Pfam" id="PF04205">
    <property type="entry name" value="FMN_bind"/>
    <property type="match status" value="1"/>
</dbReference>
<evidence type="ECO:0000313" key="3">
    <source>
        <dbReference type="EMBL" id="MBO0331845.1"/>
    </source>
</evidence>
<keyword evidence="4" id="KW-1185">Reference proteome</keyword>
<evidence type="ECO:0000259" key="2">
    <source>
        <dbReference type="SMART" id="SM00900"/>
    </source>
</evidence>
<gene>
    <name evidence="3" type="ORF">J0X13_14905</name>
</gene>
<sequence length="220" mass="24337">MKATYLIPLVLLGMWNCKQQDKKSTPGPISIEVEKPRKQSQEMESISQYLGISLSDSVDIESQFHCWTIDENENVANVDVSNAINLFKKISKTGKSDVYPIFGTKTGKEVLVIMSNQGFGGNIRGAFLIDKSSLEIKKVEFDHVAESEGYGAAITLSTFESQFEGTKVNFSTNTYGLKQNGKIIIPGSKLVDGISGATITSRLTVEMINDNLKKYKVFFE</sequence>
<comment type="caution">
    <text evidence="3">The sequence shown here is derived from an EMBL/GenBank/DDBJ whole genome shotgun (WGS) entry which is preliminary data.</text>
</comment>
<accession>A0ABS3F005</accession>
<dbReference type="RefSeq" id="WP_207072179.1">
    <property type="nucleotide sequence ID" value="NZ_JAFLND010000004.1"/>
</dbReference>
<proteinExistence type="predicted"/>
<dbReference type="EMBL" id="JAFLND010000004">
    <property type="protein sequence ID" value="MBO0331845.1"/>
    <property type="molecule type" value="Genomic_DNA"/>
</dbReference>
<feature type="compositionally biased region" description="Basic and acidic residues" evidence="1">
    <location>
        <begin position="32"/>
        <end position="41"/>
    </location>
</feature>
<dbReference type="InterPro" id="IPR007329">
    <property type="entry name" value="FMN-bd"/>
</dbReference>
<evidence type="ECO:0000313" key="4">
    <source>
        <dbReference type="Proteomes" id="UP000664163"/>
    </source>
</evidence>